<keyword evidence="1" id="KW-0479">Metal-binding</keyword>
<evidence type="ECO:0000256" key="1">
    <source>
        <dbReference type="PROSITE-ProRule" id="PRU00042"/>
    </source>
</evidence>
<dbReference type="Proteomes" id="UP000605846">
    <property type="component" value="Unassembled WGS sequence"/>
</dbReference>
<feature type="region of interest" description="Disordered" evidence="2">
    <location>
        <begin position="165"/>
        <end position="215"/>
    </location>
</feature>
<comment type="caution">
    <text evidence="4">The sequence shown here is derived from an EMBL/GenBank/DDBJ whole genome shotgun (WGS) entry which is preliminary data.</text>
</comment>
<organism evidence="4 5">
    <name type="scientific">Apophysomyces ossiformis</name>
    <dbReference type="NCBI Taxonomy" id="679940"/>
    <lineage>
        <taxon>Eukaryota</taxon>
        <taxon>Fungi</taxon>
        <taxon>Fungi incertae sedis</taxon>
        <taxon>Mucoromycota</taxon>
        <taxon>Mucoromycotina</taxon>
        <taxon>Mucoromycetes</taxon>
        <taxon>Mucorales</taxon>
        <taxon>Mucorineae</taxon>
        <taxon>Mucoraceae</taxon>
        <taxon>Apophysomyces</taxon>
    </lineage>
</organism>
<dbReference type="EMBL" id="JABAYA010000312">
    <property type="protein sequence ID" value="KAF7721059.1"/>
    <property type="molecule type" value="Genomic_DNA"/>
</dbReference>
<feature type="domain" description="C2H2-type" evidence="3">
    <location>
        <begin position="59"/>
        <end position="85"/>
    </location>
</feature>
<dbReference type="OrthoDB" id="2385582at2759"/>
<keyword evidence="1" id="KW-0862">Zinc</keyword>
<feature type="region of interest" description="Disordered" evidence="2">
    <location>
        <begin position="594"/>
        <end position="619"/>
    </location>
</feature>
<evidence type="ECO:0000313" key="5">
    <source>
        <dbReference type="Proteomes" id="UP000605846"/>
    </source>
</evidence>
<evidence type="ECO:0000256" key="2">
    <source>
        <dbReference type="SAM" id="MobiDB-lite"/>
    </source>
</evidence>
<sequence length="619" mass="70179">MPPNDKAKLANHKCTECPDDEKIYSSEALRRHKWNIHKSLITVSINGKNTCVKRLENSFQCPANLCRKVYKTTQRFSEHIKTHGGTIHSTSESSSNTEPIALGLSGAASAQLAVPSLGAPQPFNTLRTSEALPYLQPVGILEAAHKNVELLDTYHAESGRQTRQVYVANDQSTSTGIDIEEAELPTSLSDRETNPASTSTVTEDNGVQSSEKDISHVSPTGTPVFLKDQFVKRFLEMDDSQKWMLSCSKRYVEDCLYQFGTRCDHEHLCHSFIIDREDKSYLQHQVFSEEELNEIRNYQQKQLPKPPKRLVDFLLTFRVRNCQDLRKAAREAWDWLPDQYVKERDFDIDWARRVCDNLLSEYEKDTLKDKHLERYYDNLWKGIIDSCFYDLEGVQPVRGESASIASACRKNLGRTTPGLEALKRRKMGRRPEFVIRKGQLEFACGETGRTEIDEKGTKAIKEGGLKLPKMAKDMLTALLKAAKRKEALKKLVIVYFLHSGPAVTMTQMDSPAGYICRVRRSESYTIPASVTGFDDVLRILVLMWKGKEIVRQCIEAVEGEGAALGEEVDLWSVGERYCNEDGVVAYLPPCQESPEKADLGKKRPVEETTQQQVRKRRGS</sequence>
<name>A0A8H7EK42_9FUNG</name>
<feature type="compositionally biased region" description="Basic and acidic residues" evidence="2">
    <location>
        <begin position="594"/>
        <end position="606"/>
    </location>
</feature>
<dbReference type="PROSITE" id="PS00028">
    <property type="entry name" value="ZINC_FINGER_C2H2_1"/>
    <property type="match status" value="1"/>
</dbReference>
<reference evidence="4" key="1">
    <citation type="submission" date="2020-01" db="EMBL/GenBank/DDBJ databases">
        <title>Genome Sequencing of Three Apophysomyces-Like Fungal Strains Confirms a Novel Fungal Genus in the Mucoromycota with divergent Burkholderia-like Endosymbiotic Bacteria.</title>
        <authorList>
            <person name="Stajich J.E."/>
            <person name="Macias A.M."/>
            <person name="Carter-House D."/>
            <person name="Lovett B."/>
            <person name="Kasson L.R."/>
            <person name="Berry K."/>
            <person name="Grigoriev I."/>
            <person name="Chang Y."/>
            <person name="Spatafora J."/>
            <person name="Kasson M.T."/>
        </authorList>
    </citation>
    <scope>NUCLEOTIDE SEQUENCE</scope>
    <source>
        <strain evidence="4">NRRL A-21654</strain>
    </source>
</reference>
<feature type="compositionally biased region" description="Polar residues" evidence="2">
    <location>
        <begin position="194"/>
        <end position="209"/>
    </location>
</feature>
<keyword evidence="1" id="KW-0863">Zinc-finger</keyword>
<dbReference type="PROSITE" id="PS50157">
    <property type="entry name" value="ZINC_FINGER_C2H2_2"/>
    <property type="match status" value="1"/>
</dbReference>
<evidence type="ECO:0000313" key="4">
    <source>
        <dbReference type="EMBL" id="KAF7721059.1"/>
    </source>
</evidence>
<dbReference type="AlphaFoldDB" id="A0A8H7EK42"/>
<protein>
    <recommendedName>
        <fullName evidence="3">C2H2-type domain-containing protein</fullName>
    </recommendedName>
</protein>
<dbReference type="InterPro" id="IPR013087">
    <property type="entry name" value="Znf_C2H2_type"/>
</dbReference>
<keyword evidence="5" id="KW-1185">Reference proteome</keyword>
<feature type="compositionally biased region" description="Polar residues" evidence="2">
    <location>
        <begin position="165"/>
        <end position="176"/>
    </location>
</feature>
<proteinExistence type="predicted"/>
<dbReference type="SMART" id="SM00355">
    <property type="entry name" value="ZnF_C2H2"/>
    <property type="match status" value="2"/>
</dbReference>
<dbReference type="GO" id="GO:0008270">
    <property type="term" value="F:zinc ion binding"/>
    <property type="evidence" value="ECO:0007669"/>
    <property type="project" value="UniProtKB-KW"/>
</dbReference>
<accession>A0A8H7EK42</accession>
<gene>
    <name evidence="4" type="ORF">EC973_005506</name>
</gene>
<evidence type="ECO:0000259" key="3">
    <source>
        <dbReference type="PROSITE" id="PS50157"/>
    </source>
</evidence>